<evidence type="ECO:0000313" key="2">
    <source>
        <dbReference type="Proteomes" id="UP001152519"/>
    </source>
</evidence>
<evidence type="ECO:0000313" key="1">
    <source>
        <dbReference type="EMBL" id="CAG6396418.1"/>
    </source>
</evidence>
<gene>
    <name evidence="1" type="ORF">SCOCK_400075</name>
</gene>
<dbReference type="InterPro" id="IPR038070">
    <property type="entry name" value="Rv2632c-like_sf"/>
</dbReference>
<evidence type="ECO:0008006" key="3">
    <source>
        <dbReference type="Google" id="ProtNLM"/>
    </source>
</evidence>
<dbReference type="Gene3D" id="3.30.160.240">
    <property type="entry name" value="Rv1738"/>
    <property type="match status" value="1"/>
</dbReference>
<sequence length="116" mass="12611">MPHEAAYGVVRYPQRHAYGNGRLVMQEQTAAQPRTKTWTLDLEIAEESQDATTVKAALDTGERTLRARTTAQRNPEDPPAPVIGDEYAAGRALLDLGRQLLHEATSDAAANAKSAQ</sequence>
<name>A0A9W4E9L3_9ACTN</name>
<dbReference type="Proteomes" id="UP001152519">
    <property type="component" value="Unassembled WGS sequence"/>
</dbReference>
<dbReference type="EMBL" id="CAJSLV010000071">
    <property type="protein sequence ID" value="CAG6396418.1"/>
    <property type="molecule type" value="Genomic_DNA"/>
</dbReference>
<keyword evidence="2" id="KW-1185">Reference proteome</keyword>
<dbReference type="AlphaFoldDB" id="A0A9W4E9L3"/>
<accession>A0A9W4E9L3</accession>
<organism evidence="1 2">
    <name type="scientific">Actinacidiphila cocklensis</name>
    <dbReference type="NCBI Taxonomy" id="887465"/>
    <lineage>
        <taxon>Bacteria</taxon>
        <taxon>Bacillati</taxon>
        <taxon>Actinomycetota</taxon>
        <taxon>Actinomycetes</taxon>
        <taxon>Kitasatosporales</taxon>
        <taxon>Streptomycetaceae</taxon>
        <taxon>Actinacidiphila</taxon>
    </lineage>
</organism>
<reference evidence="1" key="1">
    <citation type="submission" date="2021-05" db="EMBL/GenBank/DDBJ databases">
        <authorList>
            <person name="Arsene-Ploetze F."/>
        </authorList>
    </citation>
    <scope>NUCLEOTIDE SEQUENCE</scope>
    <source>
        <strain evidence="1">DSM 42138</strain>
    </source>
</reference>
<comment type="caution">
    <text evidence="1">The sequence shown here is derived from an EMBL/GenBank/DDBJ whole genome shotgun (WGS) entry which is preliminary data.</text>
</comment>
<protein>
    <recommendedName>
        <fullName evidence="3">DUF1876 domain-containing protein</fullName>
    </recommendedName>
</protein>
<dbReference type="SUPFAM" id="SSF143212">
    <property type="entry name" value="Rv2632c-like"/>
    <property type="match status" value="1"/>
</dbReference>
<dbReference type="Pfam" id="PF08962">
    <property type="entry name" value="Rv2632c-like"/>
    <property type="match status" value="1"/>
</dbReference>
<dbReference type="InterPro" id="IPR015057">
    <property type="entry name" value="Rv2632c-like"/>
</dbReference>
<proteinExistence type="predicted"/>